<dbReference type="PANTHER" id="PTHR42812">
    <property type="entry name" value="BETA-XYLOSIDASE"/>
    <property type="match status" value="1"/>
</dbReference>
<dbReference type="SUPFAM" id="SSF49899">
    <property type="entry name" value="Concanavalin A-like lectins/glucanases"/>
    <property type="match status" value="1"/>
</dbReference>
<evidence type="ECO:0000313" key="9">
    <source>
        <dbReference type="Proteomes" id="UP000077069"/>
    </source>
</evidence>
<dbReference type="InterPro" id="IPR023296">
    <property type="entry name" value="Glyco_hydro_beta-prop_sf"/>
</dbReference>
<evidence type="ECO:0000256" key="2">
    <source>
        <dbReference type="ARBA" id="ARBA00022801"/>
    </source>
</evidence>
<accession>A0A177CAF5</accession>
<evidence type="ECO:0000256" key="5">
    <source>
        <dbReference type="PIRSR" id="PIRSR606710-2"/>
    </source>
</evidence>
<feature type="domain" description="Beta-xylosidase C-terminal Concanavalin A-like" evidence="7">
    <location>
        <begin position="345"/>
        <end position="549"/>
    </location>
</feature>
<dbReference type="GO" id="GO:0004553">
    <property type="term" value="F:hydrolase activity, hydrolyzing O-glycosyl compounds"/>
    <property type="evidence" value="ECO:0007669"/>
    <property type="project" value="InterPro"/>
</dbReference>
<dbReference type="GO" id="GO:0005975">
    <property type="term" value="P:carbohydrate metabolic process"/>
    <property type="evidence" value="ECO:0007669"/>
    <property type="project" value="InterPro"/>
</dbReference>
<evidence type="ECO:0000256" key="3">
    <source>
        <dbReference type="ARBA" id="ARBA00023295"/>
    </source>
</evidence>
<dbReference type="OrthoDB" id="2139957at2759"/>
<dbReference type="InParanoid" id="A0A177CAF5"/>
<dbReference type="EMBL" id="KV441554">
    <property type="protein sequence ID" value="OAG03758.1"/>
    <property type="molecule type" value="Genomic_DNA"/>
</dbReference>
<proteinExistence type="inferred from homology"/>
<dbReference type="Pfam" id="PF04616">
    <property type="entry name" value="Glyco_hydro_43"/>
    <property type="match status" value="1"/>
</dbReference>
<reference evidence="8 9" key="1">
    <citation type="submission" date="2016-05" db="EMBL/GenBank/DDBJ databases">
        <title>Comparative analysis of secretome profiles of manganese(II)-oxidizing ascomycete fungi.</title>
        <authorList>
            <consortium name="DOE Joint Genome Institute"/>
            <person name="Zeiner C.A."/>
            <person name="Purvine S.O."/>
            <person name="Zink E.M."/>
            <person name="Wu S."/>
            <person name="Pasa-Tolic L."/>
            <person name="Chaput D.L."/>
            <person name="Haridas S."/>
            <person name="Grigoriev I.V."/>
            <person name="Santelli C.M."/>
            <person name="Hansel C.M."/>
        </authorList>
    </citation>
    <scope>NUCLEOTIDE SEQUENCE [LARGE SCALE GENOMIC DNA]</scope>
    <source>
        <strain evidence="8 9">AP3s5-JAC2a</strain>
    </source>
</reference>
<evidence type="ECO:0000256" key="4">
    <source>
        <dbReference type="PIRSR" id="PIRSR606710-1"/>
    </source>
</evidence>
<evidence type="ECO:0000259" key="7">
    <source>
        <dbReference type="Pfam" id="PF17851"/>
    </source>
</evidence>
<sequence length="559" mass="61425">MVSKRSLYTLATALMGHGVSAFRNPIISGVNADPSVIRVGTDYFLASSSFEYFPGLPIYHSTNLVDWEIISHGLTTHNAIYDRQLLTTGGIFAPTLRYHGGTFYLITNYADTFNPADQRPFLVTTQDIFYGNWSQPLYFDQTGIDPDLFFDDDGCMYLSTALPEFGPRGGNSTIWQSKVDVRTGHSLTQPALIYKSSLPEKIRWAEGPHVYKINETYYLSVAEGGTEVLHRQTIHRGVSPSGPWTPSPRGPLVFNSRDPAAPVQQTGHADLVVRPDGKWYAVFLAVRPQLPANINGTYQLGRETFLSRVTWEAGWPVANGGQLITFDMQDPDLPASAQNASSTWTDDFSSPALSPEKWEFRGTPYGTWYRVANGSLRLRGTPRALSALDGVALVLTKQDDLFYDFSVDLDFQPTLQTHEAGIVAWVNDEFHNSISLVLCANQTSTVCLKTETIAQGEGVDGNATTSYVSVPDGAVTNGAASVRLHVRATPDTYRLGYSVEREEEPTWLAAFSARWMAPRSGGRISWQGARMGMYATGNGVPMLVEAAFGDVEVVRGEAA</sequence>
<dbReference type="InterPro" id="IPR013320">
    <property type="entry name" value="ConA-like_dom_sf"/>
</dbReference>
<evidence type="ECO:0000256" key="6">
    <source>
        <dbReference type="RuleBase" id="RU361187"/>
    </source>
</evidence>
<feature type="active site" description="Proton donor" evidence="4">
    <location>
        <position position="206"/>
    </location>
</feature>
<dbReference type="Proteomes" id="UP000077069">
    <property type="component" value="Unassembled WGS sequence"/>
</dbReference>
<keyword evidence="9" id="KW-1185">Reference proteome</keyword>
<gene>
    <name evidence="8" type="ORF">CC84DRAFT_1165939</name>
</gene>
<dbReference type="CDD" id="cd18617">
    <property type="entry name" value="GH43_XynB-like"/>
    <property type="match status" value="1"/>
</dbReference>
<organism evidence="8 9">
    <name type="scientific">Paraphaeosphaeria sporulosa</name>
    <dbReference type="NCBI Taxonomy" id="1460663"/>
    <lineage>
        <taxon>Eukaryota</taxon>
        <taxon>Fungi</taxon>
        <taxon>Dikarya</taxon>
        <taxon>Ascomycota</taxon>
        <taxon>Pezizomycotina</taxon>
        <taxon>Dothideomycetes</taxon>
        <taxon>Pleosporomycetidae</taxon>
        <taxon>Pleosporales</taxon>
        <taxon>Massarineae</taxon>
        <taxon>Didymosphaeriaceae</taxon>
        <taxon>Paraphaeosphaeria</taxon>
    </lineage>
</organism>
<dbReference type="Gene3D" id="2.115.10.20">
    <property type="entry name" value="Glycosyl hydrolase domain, family 43"/>
    <property type="match status" value="1"/>
</dbReference>
<dbReference type="InterPro" id="IPR051795">
    <property type="entry name" value="Glycosyl_Hydrlase_43"/>
</dbReference>
<protein>
    <recommendedName>
        <fullName evidence="7">Beta-xylosidase C-terminal Concanavalin A-like domain-containing protein</fullName>
    </recommendedName>
</protein>
<dbReference type="Pfam" id="PF17851">
    <property type="entry name" value="GH43_C2"/>
    <property type="match status" value="1"/>
</dbReference>
<name>A0A177CAF5_9PLEO</name>
<keyword evidence="2 6" id="KW-0378">Hydrolase</keyword>
<comment type="similarity">
    <text evidence="1 6">Belongs to the glycosyl hydrolase 43 family.</text>
</comment>
<dbReference type="RefSeq" id="XP_018034123.1">
    <property type="nucleotide sequence ID" value="XM_018178833.1"/>
</dbReference>
<dbReference type="SUPFAM" id="SSF75005">
    <property type="entry name" value="Arabinanase/levansucrase/invertase"/>
    <property type="match status" value="1"/>
</dbReference>
<dbReference type="STRING" id="1460663.A0A177CAF5"/>
<keyword evidence="3 6" id="KW-0326">Glycosidase</keyword>
<dbReference type="AlphaFoldDB" id="A0A177CAF5"/>
<dbReference type="InterPro" id="IPR041542">
    <property type="entry name" value="GH43_C2"/>
</dbReference>
<evidence type="ECO:0000313" key="8">
    <source>
        <dbReference type="EMBL" id="OAG03758.1"/>
    </source>
</evidence>
<dbReference type="GeneID" id="28762319"/>
<dbReference type="PANTHER" id="PTHR42812:SF16">
    <property type="entry name" value="HYDROLASE, PUTATIVE (AFU_ORTHOLOGUE AFUA_7G06110)-RELATED"/>
    <property type="match status" value="1"/>
</dbReference>
<feature type="active site" description="Proton acceptor" evidence="4">
    <location>
        <position position="33"/>
    </location>
</feature>
<feature type="site" description="Important for catalytic activity, responsible for pKa modulation of the active site Glu and correct orientation of both the proton donor and substrate" evidence="5">
    <location>
        <position position="145"/>
    </location>
</feature>
<dbReference type="InterPro" id="IPR006710">
    <property type="entry name" value="Glyco_hydro_43"/>
</dbReference>
<evidence type="ECO:0000256" key="1">
    <source>
        <dbReference type="ARBA" id="ARBA00009865"/>
    </source>
</evidence>
<dbReference type="Gene3D" id="2.60.120.200">
    <property type="match status" value="1"/>
</dbReference>